<reference evidence="1" key="2">
    <citation type="submission" date="2015-06" db="UniProtKB">
        <authorList>
            <consortium name="EnsemblProtists"/>
        </authorList>
    </citation>
    <scope>IDENTIFICATION</scope>
    <source>
        <strain evidence="1">Emoy2</strain>
    </source>
</reference>
<dbReference type="InParanoid" id="M4B9H1"/>
<reference evidence="2" key="1">
    <citation type="journal article" date="2010" name="Science">
        <title>Signatures of adaptation to obligate biotrophy in the Hyaloperonospora arabidopsidis genome.</title>
        <authorList>
            <person name="Baxter L."/>
            <person name="Tripathy S."/>
            <person name="Ishaque N."/>
            <person name="Boot N."/>
            <person name="Cabral A."/>
            <person name="Kemen E."/>
            <person name="Thines M."/>
            <person name="Ah-Fong A."/>
            <person name="Anderson R."/>
            <person name="Badejoko W."/>
            <person name="Bittner-Eddy P."/>
            <person name="Boore J.L."/>
            <person name="Chibucos M.C."/>
            <person name="Coates M."/>
            <person name="Dehal P."/>
            <person name="Delehaunty K."/>
            <person name="Dong S."/>
            <person name="Downton P."/>
            <person name="Dumas B."/>
            <person name="Fabro G."/>
            <person name="Fronick C."/>
            <person name="Fuerstenberg S.I."/>
            <person name="Fulton L."/>
            <person name="Gaulin E."/>
            <person name="Govers F."/>
            <person name="Hughes L."/>
            <person name="Humphray S."/>
            <person name="Jiang R.H."/>
            <person name="Judelson H."/>
            <person name="Kamoun S."/>
            <person name="Kyung K."/>
            <person name="Meijer H."/>
            <person name="Minx P."/>
            <person name="Morris P."/>
            <person name="Nelson J."/>
            <person name="Phuntumart V."/>
            <person name="Qutob D."/>
            <person name="Rehmany A."/>
            <person name="Rougon-Cardoso A."/>
            <person name="Ryden P."/>
            <person name="Torto-Alalibo T."/>
            <person name="Studholme D."/>
            <person name="Wang Y."/>
            <person name="Win J."/>
            <person name="Wood J."/>
            <person name="Clifton S.W."/>
            <person name="Rogers J."/>
            <person name="Van den Ackerveken G."/>
            <person name="Jones J.D."/>
            <person name="McDowell J.M."/>
            <person name="Beynon J."/>
            <person name="Tyler B.M."/>
        </authorList>
    </citation>
    <scope>NUCLEOTIDE SEQUENCE [LARGE SCALE GENOMIC DNA]</scope>
    <source>
        <strain evidence="2">Emoy2</strain>
    </source>
</reference>
<dbReference type="HOGENOM" id="CLU_3018364_0_0_1"/>
<organism evidence="1 2">
    <name type="scientific">Hyaloperonospora arabidopsidis (strain Emoy2)</name>
    <name type="common">Downy mildew agent</name>
    <name type="synonym">Peronospora arabidopsidis</name>
    <dbReference type="NCBI Taxonomy" id="559515"/>
    <lineage>
        <taxon>Eukaryota</taxon>
        <taxon>Sar</taxon>
        <taxon>Stramenopiles</taxon>
        <taxon>Oomycota</taxon>
        <taxon>Peronosporomycetes</taxon>
        <taxon>Peronosporales</taxon>
        <taxon>Peronosporaceae</taxon>
        <taxon>Hyaloperonospora</taxon>
    </lineage>
</organism>
<accession>M4B9H1</accession>
<name>M4B9H1_HYAAE</name>
<keyword evidence="2" id="KW-1185">Reference proteome</keyword>
<sequence length="56" mass="6391">MAGTECHFGTMQQMLFAAKRNFIISSHLKLTQTAYWPIRRGGQSMLACKIDSYTSY</sequence>
<protein>
    <submittedName>
        <fullName evidence="1">Uncharacterized protein</fullName>
    </submittedName>
</protein>
<dbReference type="AlphaFoldDB" id="M4B9H1"/>
<proteinExistence type="predicted"/>
<dbReference type="Proteomes" id="UP000011713">
    <property type="component" value="Unassembled WGS sequence"/>
</dbReference>
<dbReference type="EnsemblProtists" id="HpaT802930">
    <property type="protein sequence ID" value="HpaP802930"/>
    <property type="gene ID" value="HpaG802930"/>
</dbReference>
<evidence type="ECO:0000313" key="2">
    <source>
        <dbReference type="Proteomes" id="UP000011713"/>
    </source>
</evidence>
<evidence type="ECO:0000313" key="1">
    <source>
        <dbReference type="EnsemblProtists" id="HpaP802930"/>
    </source>
</evidence>
<dbReference type="VEuPathDB" id="FungiDB:HpaG802930"/>
<dbReference type="EMBL" id="JH598031">
    <property type="status" value="NOT_ANNOTATED_CDS"/>
    <property type="molecule type" value="Genomic_DNA"/>
</dbReference>